<comment type="subunit">
    <text evidence="6 20">Homodimer.</text>
</comment>
<dbReference type="GO" id="GO:0003677">
    <property type="term" value="F:DNA binding"/>
    <property type="evidence" value="ECO:0007669"/>
    <property type="project" value="UniProtKB-UniRule"/>
</dbReference>
<keyword evidence="9" id="KW-0597">Phosphoprotein</keyword>
<evidence type="ECO:0000313" key="26">
    <source>
        <dbReference type="Proteomes" id="UP000799767"/>
    </source>
</evidence>
<evidence type="ECO:0000256" key="18">
    <source>
        <dbReference type="ARBA" id="ARBA00053943"/>
    </source>
</evidence>
<dbReference type="Gene3D" id="3.90.199.10">
    <property type="entry name" value="Topoisomerase II, domain 5"/>
    <property type="match status" value="1"/>
</dbReference>
<evidence type="ECO:0000256" key="9">
    <source>
        <dbReference type="ARBA" id="ARBA00022553"/>
    </source>
</evidence>
<dbReference type="PRINTS" id="PR01158">
    <property type="entry name" value="TOPISMRASEII"/>
</dbReference>
<dbReference type="GeneID" id="54473122"/>
<evidence type="ECO:0000256" key="21">
    <source>
        <dbReference type="SAM" id="Coils"/>
    </source>
</evidence>
<dbReference type="InterPro" id="IPR002205">
    <property type="entry name" value="Topo_IIA_dom_A"/>
</dbReference>
<dbReference type="InterPro" id="IPR020568">
    <property type="entry name" value="Ribosomal_Su5_D2-typ_SF"/>
</dbReference>
<evidence type="ECO:0000256" key="2">
    <source>
        <dbReference type="ARBA" id="ARBA00001913"/>
    </source>
</evidence>
<evidence type="ECO:0000256" key="20">
    <source>
        <dbReference type="RuleBase" id="RU362094"/>
    </source>
</evidence>
<dbReference type="PRINTS" id="PR00418">
    <property type="entry name" value="TPI2FAMILY"/>
</dbReference>
<feature type="region of interest" description="Disordered" evidence="22">
    <location>
        <begin position="1425"/>
        <end position="1457"/>
    </location>
</feature>
<dbReference type="SMART" id="SM00387">
    <property type="entry name" value="HATPase_c"/>
    <property type="match status" value="1"/>
</dbReference>
<evidence type="ECO:0000256" key="13">
    <source>
        <dbReference type="ARBA" id="ARBA00022842"/>
    </source>
</evidence>
<comment type="cofactor">
    <cofactor evidence="2">
        <name>Ca(2+)</name>
        <dbReference type="ChEBI" id="CHEBI:29108"/>
    </cofactor>
</comment>
<dbReference type="GO" id="GO:0003918">
    <property type="term" value="F:DNA topoisomerase type II (double strand cut, ATP-hydrolyzing) activity"/>
    <property type="evidence" value="ECO:0007669"/>
    <property type="project" value="UniProtKB-UniRule"/>
</dbReference>
<keyword evidence="13" id="KW-0460">Magnesium</keyword>
<dbReference type="OrthoDB" id="276498at2759"/>
<dbReference type="Pfam" id="PF01751">
    <property type="entry name" value="Toprim"/>
    <property type="match status" value="1"/>
</dbReference>
<feature type="region of interest" description="Disordered" evidence="22">
    <location>
        <begin position="1476"/>
        <end position="1534"/>
    </location>
</feature>
<dbReference type="FunFam" id="3.30.230.10:FF:000008">
    <property type="entry name" value="DNA topoisomerase 2"/>
    <property type="match status" value="1"/>
</dbReference>
<feature type="domain" description="Topo IIA-type catalytic" evidence="24">
    <location>
        <begin position="823"/>
        <end position="1275"/>
    </location>
</feature>
<feature type="compositionally biased region" description="Low complexity" evidence="22">
    <location>
        <begin position="1486"/>
        <end position="1495"/>
    </location>
</feature>
<keyword evidence="15 19" id="KW-0238">DNA-binding</keyword>
<evidence type="ECO:0000256" key="7">
    <source>
        <dbReference type="ARBA" id="ARBA00012895"/>
    </source>
</evidence>
<dbReference type="PANTHER" id="PTHR10169">
    <property type="entry name" value="DNA TOPOISOMERASE/GYRASE"/>
    <property type="match status" value="1"/>
</dbReference>
<feature type="region of interest" description="Disordered" evidence="22">
    <location>
        <begin position="1"/>
        <end position="142"/>
    </location>
</feature>
<comment type="function">
    <text evidence="18 20">Control of topological states of DNA by transient breakage and subsequent rejoining of DNA strands. Topoisomerase II makes double-strand breaks.</text>
</comment>
<evidence type="ECO:0000256" key="6">
    <source>
        <dbReference type="ARBA" id="ARBA00011738"/>
    </source>
</evidence>
<dbReference type="InterPro" id="IPR036890">
    <property type="entry name" value="HATPase_C_sf"/>
</dbReference>
<feature type="active site" description="O-(5'-phospho-DNA)-tyrosine intermediate" evidence="19">
    <location>
        <position position="913"/>
    </location>
</feature>
<evidence type="ECO:0000256" key="3">
    <source>
        <dbReference type="ARBA" id="ARBA00001946"/>
    </source>
</evidence>
<keyword evidence="11 20" id="KW-0547">Nucleotide-binding</keyword>
<dbReference type="FunFam" id="3.30.1360.40:FF:000003">
    <property type="entry name" value="DNA topoisomerase 2"/>
    <property type="match status" value="1"/>
</dbReference>
<dbReference type="PANTHER" id="PTHR10169:SF38">
    <property type="entry name" value="DNA TOPOISOMERASE 2"/>
    <property type="match status" value="1"/>
</dbReference>
<feature type="compositionally biased region" description="Acidic residues" evidence="22">
    <location>
        <begin position="1642"/>
        <end position="1660"/>
    </location>
</feature>
<dbReference type="Gene3D" id="3.30.565.10">
    <property type="entry name" value="Histidine kinase-like ATPase, C-terminal domain"/>
    <property type="match status" value="1"/>
</dbReference>
<keyword evidence="14 19" id="KW-0799">Topoisomerase</keyword>
<dbReference type="Pfam" id="PF02518">
    <property type="entry name" value="HATPase_c"/>
    <property type="match status" value="1"/>
</dbReference>
<dbReference type="GO" id="GO:0046872">
    <property type="term" value="F:metal ion binding"/>
    <property type="evidence" value="ECO:0007669"/>
    <property type="project" value="UniProtKB-KW"/>
</dbReference>
<comment type="similarity">
    <text evidence="5 20">Belongs to the type II topoisomerase family.</text>
</comment>
<dbReference type="InterPro" id="IPR013758">
    <property type="entry name" value="Topo_IIA_A/C_ab"/>
</dbReference>
<dbReference type="CDD" id="cd03365">
    <property type="entry name" value="TOPRIM_TopoIIA"/>
    <property type="match status" value="1"/>
</dbReference>
<dbReference type="Proteomes" id="UP000799767">
    <property type="component" value="Unassembled WGS sequence"/>
</dbReference>
<evidence type="ECO:0000256" key="8">
    <source>
        <dbReference type="ARBA" id="ARBA00019635"/>
    </source>
</evidence>
<gene>
    <name evidence="25" type="ORF">BDY17DRAFT_285969</name>
</gene>
<evidence type="ECO:0000256" key="1">
    <source>
        <dbReference type="ARBA" id="ARBA00000185"/>
    </source>
</evidence>
<dbReference type="EMBL" id="MU001640">
    <property type="protein sequence ID" value="KAF2480340.1"/>
    <property type="molecule type" value="Genomic_DNA"/>
</dbReference>
<dbReference type="InterPro" id="IPR014721">
    <property type="entry name" value="Ribsml_uS5_D2-typ_fold_subgr"/>
</dbReference>
<dbReference type="FunFam" id="3.30.565.10:FF:000004">
    <property type="entry name" value="DNA topoisomerase 2"/>
    <property type="match status" value="1"/>
</dbReference>
<evidence type="ECO:0000256" key="10">
    <source>
        <dbReference type="ARBA" id="ARBA00022723"/>
    </source>
</evidence>
<dbReference type="CDD" id="cd00187">
    <property type="entry name" value="TOP4c"/>
    <property type="match status" value="1"/>
</dbReference>
<dbReference type="Pfam" id="PF16898">
    <property type="entry name" value="TOPRIM_C"/>
    <property type="match status" value="1"/>
</dbReference>
<proteinExistence type="inferred from homology"/>
<dbReference type="InterPro" id="IPR013759">
    <property type="entry name" value="Topo_IIA_B_C"/>
</dbReference>
<feature type="coiled-coil region" evidence="21">
    <location>
        <begin position="1141"/>
        <end position="1168"/>
    </location>
</feature>
<name>A0A6A6PJV7_9PEZI</name>
<dbReference type="Gene3D" id="3.40.50.670">
    <property type="match status" value="1"/>
</dbReference>
<dbReference type="GO" id="GO:0005634">
    <property type="term" value="C:nucleus"/>
    <property type="evidence" value="ECO:0007669"/>
    <property type="project" value="UniProtKB-SubCell"/>
</dbReference>
<dbReference type="InterPro" id="IPR013760">
    <property type="entry name" value="Topo_IIA-like_dom_sf"/>
</dbReference>
<dbReference type="Gene3D" id="3.30.1360.40">
    <property type="match status" value="1"/>
</dbReference>
<protein>
    <recommendedName>
        <fullName evidence="8 20">DNA topoisomerase 2</fullName>
        <ecNumber evidence="7 20">5.6.2.2</ecNumber>
    </recommendedName>
</protein>
<dbReference type="InterPro" id="IPR006171">
    <property type="entry name" value="TOPRIM_dom"/>
</dbReference>
<evidence type="ECO:0000259" key="23">
    <source>
        <dbReference type="PROSITE" id="PS50880"/>
    </source>
</evidence>
<dbReference type="GO" id="GO:0000712">
    <property type="term" value="P:resolution of meiotic recombination intermediates"/>
    <property type="evidence" value="ECO:0007669"/>
    <property type="project" value="TreeGrafter"/>
</dbReference>
<evidence type="ECO:0000313" key="25">
    <source>
        <dbReference type="EMBL" id="KAF2480340.1"/>
    </source>
</evidence>
<accession>A0A6A6PJV7</accession>
<dbReference type="InterPro" id="IPR013757">
    <property type="entry name" value="Topo_IIA_A_a_sf"/>
</dbReference>
<dbReference type="SUPFAM" id="SSF54211">
    <property type="entry name" value="Ribosomal protein S5 domain 2-like"/>
    <property type="match status" value="1"/>
</dbReference>
<evidence type="ECO:0000256" key="17">
    <source>
        <dbReference type="ARBA" id="ARBA00023242"/>
    </source>
</evidence>
<dbReference type="InterPro" id="IPR013506">
    <property type="entry name" value="Topo_IIA_bsu_dom2"/>
</dbReference>
<keyword evidence="26" id="KW-1185">Reference proteome</keyword>
<evidence type="ECO:0000259" key="24">
    <source>
        <dbReference type="PROSITE" id="PS52040"/>
    </source>
</evidence>
<dbReference type="CDD" id="cd16930">
    <property type="entry name" value="HATPase_TopII-like"/>
    <property type="match status" value="1"/>
</dbReference>
<dbReference type="GO" id="GO:0006265">
    <property type="term" value="P:DNA topological change"/>
    <property type="evidence" value="ECO:0007669"/>
    <property type="project" value="UniProtKB-UniRule"/>
</dbReference>
<dbReference type="GO" id="GO:0000819">
    <property type="term" value="P:sister chromatid segregation"/>
    <property type="evidence" value="ECO:0007669"/>
    <property type="project" value="TreeGrafter"/>
</dbReference>
<dbReference type="InterPro" id="IPR050634">
    <property type="entry name" value="DNA_Topoisomerase_II"/>
</dbReference>
<feature type="domain" description="Toprim" evidence="23">
    <location>
        <begin position="571"/>
        <end position="691"/>
    </location>
</feature>
<evidence type="ECO:0000256" key="14">
    <source>
        <dbReference type="ARBA" id="ARBA00023029"/>
    </source>
</evidence>
<dbReference type="CDD" id="cd03481">
    <property type="entry name" value="TopoIIA_Trans_ScTopoIIA"/>
    <property type="match status" value="1"/>
</dbReference>
<dbReference type="Gene3D" id="3.30.1490.30">
    <property type="match status" value="1"/>
</dbReference>
<comment type="subcellular location">
    <subcellularLocation>
        <location evidence="4">Nucleus</location>
    </subcellularLocation>
</comment>
<keyword evidence="17" id="KW-0539">Nucleus</keyword>
<sequence length="1660" mass="185888">MDDSMDVSDYEVNVSSDFEPVTKPKAKPAAKKVAAAPKPKAAPKQTTLKVTKTTLPAKPKPKKRAKPDSDEENSDLDVDSDHDDSLLSNTPPSAKKQKKTIARPPKASAQPLAELANESFNMDGAGDVKPPSAKKKKGGATDQYQKLTQLEHILKRPDTYIGSVERTEEQMWVYNSETDAMENRKVSYVPGLYKIFDEILVNAADNKQRDKNMNELRVWVNAEKGVIAVRNNGRGIPIEIHDKEGIYIPEMIFGHLLTSSNYDDDEAKVTGGRNGYGAKLTNIYSTQFDLETVDSRQKKRYKQTWRSNMSVMEKAKIDTIKGDEDYTKITFMPDFKKFGMDRMDEDFEALVKRRVYDMAGTCTGVKVYLNNDRIKITKFKQYMEMYTKAIKTENIENDGKAPEQVILTDNPHERWEIGFAVSDGSFQQVSFVNSIATTSGGTHINFIADQICEKLEEIVNKKNKGGVKLKKAQIRNHIFLFVNALIVNPAFTSQTKEQLTTKPSQFGSKPQVSEKFLTAISKTKAVENIIHFAQQKADKVLAKSDGNRRQRMNNSKLTDANKAGTKDGYKCTLILTEGDSASLLALAGRAVVNPDLFGVFPLRGKILNVRDASIDQISKNQEIQNIKKFMGLQHKKEYTDTKSLRYGHLMIMTDQDHDGSHIKGLLINFLQVQYPSLLKLDGFLMEFITPIVKVWKGDPKNPKAKKDFFTMPEYEAWRLEPGHQKGWEHKYFKGLGTSDTTDAEIYFQDLDRHLKEFHKIREGEAEMIDLAFSKKKADARKQWLGNFVPGTYLNMAGTDKISYDDFINKELILFSMADNMRSIPSVIDGFKPGQRKVLYTCFRRNLKKDIKVVELAGSVSGLTAYAYGETSLQQTIVGLAQNFVGSNNINCLEPSGNFGSRLQGGQDAASARYIYTRLSPFARRIFHQSDEALLAYNTDDGRTIEPEMYVPVVPMILINGADGIGTGWSTSIPNYKPEDVIENLKRRMDGDSKDAMLPMIPWFRGWSGETEPMDENGDRFKFSGTITETGENEVEITELPVRVWTQDFKDKLEEIIKAEKVPSFIKDYTEYNTPSKVHFIVKLEEKKMKEHANKLEELFKLSKSMATSNLVAFDAQGRIHKYASPLDIMEEFYHVRLLTYQKRKQHLLSEMQKELERLSNQARFVTMIIDGKLVVSKKKKGVLVAELQSLKFTRFPKVVDAKKSGEFEPVVEEEEEGDDAEVEAGASDYDYLLGMAIWSLTQERVEKLKRQIGDKQDEIDALIKRSEKELWRQDLDELLLEWQTQLSDEAKREKKVRAKGRRASAKLGIGGKPKKRKAGDDSDFSDSDFAAVKKPKQTATAKLKAGLLGKPEEKPAGVYPVVNGVEQKPVVNVVGEQMVQAVVKPVVVKPAAVKDAVVKPAPKKKVEISEDDDSDEDVFQAVAKEAASKPAPARTGRAAAQKPKKYHQDSDSDISMDDVNLLGDVSTMVKGIGAKQSEGPTRFFHPPSASRPSSSHGMKMGKVRKSTLGSDISDDETNWDALEQNSPRKVTNRTVLSDDEDDVVIPAVKALKGKETVALKQKKSILPAVAAKTLSPAAKAYAAKQAKAGALKPVVKKKKTFDSDDDVDALAEELLSDDESPVKPTARPARRAAAAPKSRYVDDEEDDDGDSFDVEEEESD</sequence>
<dbReference type="FunFam" id="3.40.50.670:FF:000001">
    <property type="entry name" value="DNA topoisomerase 2"/>
    <property type="match status" value="2"/>
</dbReference>
<feature type="region of interest" description="Disordered" evidence="22">
    <location>
        <begin position="1613"/>
        <end position="1660"/>
    </location>
</feature>
<dbReference type="FunFam" id="1.10.268.10:FF:000003">
    <property type="entry name" value="DNA topoisomerase 2"/>
    <property type="match status" value="1"/>
</dbReference>
<dbReference type="RefSeq" id="XP_033586910.1">
    <property type="nucleotide sequence ID" value="XM_033732120.1"/>
</dbReference>
<dbReference type="SUPFAM" id="SSF56719">
    <property type="entry name" value="Type II DNA topoisomerase"/>
    <property type="match status" value="1"/>
</dbReference>
<dbReference type="InterPro" id="IPR001154">
    <property type="entry name" value="TopoII_euk"/>
</dbReference>
<keyword evidence="12 20" id="KW-0067">ATP-binding</keyword>
<dbReference type="InterPro" id="IPR001241">
    <property type="entry name" value="Topo_IIA"/>
</dbReference>
<keyword evidence="16 19" id="KW-0413">Isomerase</keyword>
<evidence type="ECO:0000256" key="4">
    <source>
        <dbReference type="ARBA" id="ARBA00004123"/>
    </source>
</evidence>
<dbReference type="FunFam" id="3.90.199.10:FF:000002">
    <property type="entry name" value="DNA topoisomerase 2"/>
    <property type="match status" value="1"/>
</dbReference>
<dbReference type="PROSITE" id="PS52040">
    <property type="entry name" value="TOPO_IIA"/>
    <property type="match status" value="1"/>
</dbReference>
<comment type="cofactor">
    <cofactor evidence="3">
        <name>Mg(2+)</name>
        <dbReference type="ChEBI" id="CHEBI:18420"/>
    </cofactor>
</comment>
<evidence type="ECO:0000256" key="15">
    <source>
        <dbReference type="ARBA" id="ARBA00023125"/>
    </source>
</evidence>
<feature type="region of interest" description="Disordered" evidence="22">
    <location>
        <begin position="1302"/>
        <end position="1328"/>
    </location>
</feature>
<dbReference type="SMART" id="SM00434">
    <property type="entry name" value="TOP4c"/>
    <property type="match status" value="1"/>
</dbReference>
<dbReference type="PROSITE" id="PS50880">
    <property type="entry name" value="TOPRIM"/>
    <property type="match status" value="1"/>
</dbReference>
<feature type="compositionally biased region" description="Polar residues" evidence="22">
    <location>
        <begin position="1523"/>
        <end position="1534"/>
    </location>
</feature>
<evidence type="ECO:0000256" key="12">
    <source>
        <dbReference type="ARBA" id="ARBA00022840"/>
    </source>
</evidence>
<dbReference type="InterPro" id="IPR031660">
    <property type="entry name" value="TOPRIM_C"/>
</dbReference>
<reference evidence="25" key="1">
    <citation type="journal article" date="2020" name="Stud. Mycol.">
        <title>101 Dothideomycetes genomes: a test case for predicting lifestyles and emergence of pathogens.</title>
        <authorList>
            <person name="Haridas S."/>
            <person name="Albert R."/>
            <person name="Binder M."/>
            <person name="Bloem J."/>
            <person name="Labutti K."/>
            <person name="Salamov A."/>
            <person name="Andreopoulos B."/>
            <person name="Baker S."/>
            <person name="Barry K."/>
            <person name="Bills G."/>
            <person name="Bluhm B."/>
            <person name="Cannon C."/>
            <person name="Castanera R."/>
            <person name="Culley D."/>
            <person name="Daum C."/>
            <person name="Ezra D."/>
            <person name="Gonzalez J."/>
            <person name="Henrissat B."/>
            <person name="Kuo A."/>
            <person name="Liang C."/>
            <person name="Lipzen A."/>
            <person name="Lutzoni F."/>
            <person name="Magnuson J."/>
            <person name="Mondo S."/>
            <person name="Nolan M."/>
            <person name="Ohm R."/>
            <person name="Pangilinan J."/>
            <person name="Park H.-J."/>
            <person name="Ramirez L."/>
            <person name="Alfaro M."/>
            <person name="Sun H."/>
            <person name="Tritt A."/>
            <person name="Yoshinaga Y."/>
            <person name="Zwiers L.-H."/>
            <person name="Turgeon B."/>
            <person name="Goodwin S."/>
            <person name="Spatafora J."/>
            <person name="Crous P."/>
            <person name="Grigoriev I."/>
        </authorList>
    </citation>
    <scope>NUCLEOTIDE SEQUENCE</scope>
    <source>
        <strain evidence="25">CBS 113389</strain>
    </source>
</reference>
<evidence type="ECO:0000256" key="19">
    <source>
        <dbReference type="PROSITE-ProRule" id="PRU01384"/>
    </source>
</evidence>
<dbReference type="FunFam" id="3.30.1490.30:FF:000001">
    <property type="entry name" value="DNA topoisomerase 2"/>
    <property type="match status" value="1"/>
</dbReference>
<dbReference type="GO" id="GO:0005524">
    <property type="term" value="F:ATP binding"/>
    <property type="evidence" value="ECO:0007669"/>
    <property type="project" value="UniProtKB-UniRule"/>
</dbReference>
<dbReference type="Pfam" id="PF00204">
    <property type="entry name" value="DNA_gyraseB"/>
    <property type="match status" value="1"/>
</dbReference>
<dbReference type="EC" id="5.6.2.2" evidence="7 20"/>
<evidence type="ECO:0000256" key="11">
    <source>
        <dbReference type="ARBA" id="ARBA00022741"/>
    </source>
</evidence>
<dbReference type="InterPro" id="IPR034157">
    <property type="entry name" value="TOPRIM_TopoII"/>
</dbReference>
<keyword evidence="10" id="KW-0479">Metal-binding</keyword>
<dbReference type="Gene3D" id="3.30.230.10">
    <property type="match status" value="1"/>
</dbReference>
<organism evidence="25 26">
    <name type="scientific">Neohortaea acidophila</name>
    <dbReference type="NCBI Taxonomy" id="245834"/>
    <lineage>
        <taxon>Eukaryota</taxon>
        <taxon>Fungi</taxon>
        <taxon>Dikarya</taxon>
        <taxon>Ascomycota</taxon>
        <taxon>Pezizomycotina</taxon>
        <taxon>Dothideomycetes</taxon>
        <taxon>Dothideomycetidae</taxon>
        <taxon>Mycosphaerellales</taxon>
        <taxon>Teratosphaeriaceae</taxon>
        <taxon>Neohortaea</taxon>
    </lineage>
</organism>
<comment type="catalytic activity">
    <reaction evidence="1 19 20">
        <text>ATP-dependent breakage, passage and rejoining of double-stranded DNA.</text>
        <dbReference type="EC" id="5.6.2.2"/>
    </reaction>
</comment>
<evidence type="ECO:0000256" key="5">
    <source>
        <dbReference type="ARBA" id="ARBA00011080"/>
    </source>
</evidence>
<feature type="compositionally biased region" description="Low complexity" evidence="22">
    <location>
        <begin position="31"/>
        <end position="57"/>
    </location>
</feature>
<dbReference type="Gene3D" id="1.10.268.10">
    <property type="entry name" value="Topoisomerase, domain 3"/>
    <property type="match status" value="1"/>
</dbReference>
<dbReference type="Pfam" id="PF00521">
    <property type="entry name" value="DNA_topoisoIV"/>
    <property type="match status" value="1"/>
</dbReference>
<keyword evidence="21" id="KW-0175">Coiled coil</keyword>
<dbReference type="SMART" id="SM00433">
    <property type="entry name" value="TOP2c"/>
    <property type="match status" value="1"/>
</dbReference>
<dbReference type="SUPFAM" id="SSF55874">
    <property type="entry name" value="ATPase domain of HSP90 chaperone/DNA topoisomerase II/histidine kinase"/>
    <property type="match status" value="1"/>
</dbReference>
<evidence type="ECO:0000256" key="16">
    <source>
        <dbReference type="ARBA" id="ARBA00023235"/>
    </source>
</evidence>
<evidence type="ECO:0000256" key="22">
    <source>
        <dbReference type="SAM" id="MobiDB-lite"/>
    </source>
</evidence>
<dbReference type="InterPro" id="IPR003594">
    <property type="entry name" value="HATPase_dom"/>
</dbReference>
<feature type="compositionally biased region" description="Acidic residues" evidence="22">
    <location>
        <begin position="69"/>
        <end position="82"/>
    </location>
</feature>